<sequence length="431" mass="46332">MTAEAVTEPEILPIPPRRGRVRWIVCAFLFFAVVLSYIDRLVLPVLKPDLQARYGWSETGYADLAIWFQAVYGISYVVFGRIVDRVGARIGYAIAVVLWTAGHVAHIAFTSTAGMLIARIPLAMGEAGAFPAALAATNEWFPARERALAIGIFNAGSNVGAILTPLIVPIVALSFGWRMAFIVTGLLTIVWLVGWLLFYRAPRAHGWVTPGELAWIGSGSGEVRKAVPFRILLRTRQAWAYAIGRFMIDPVWWTFLFWLPDFFNRQYHLKMTEFGPPLVVIYLLADVGSVAGGAFSSNLIGRGWSLGRARKTAMLAAALCAVPIAFATSAPGMWSAVLMIGLACAGHQAFSANLYALPGDLFPRGTAGSVVGLGGLAGALGGMLMAKFAGAILSTLGSYQPIFIAAAFAYLGALAVLHALLRDYRPADLPA</sequence>
<keyword evidence="4 5" id="KW-0472">Membrane</keyword>
<dbReference type="PROSITE" id="PS50850">
    <property type="entry name" value="MFS"/>
    <property type="match status" value="1"/>
</dbReference>
<feature type="transmembrane region" description="Helical" evidence="5">
    <location>
        <begin position="369"/>
        <end position="393"/>
    </location>
</feature>
<organism evidence="7 8">
    <name type="scientific">Sphingomonas immobilis</name>
    <dbReference type="NCBI Taxonomy" id="3063997"/>
    <lineage>
        <taxon>Bacteria</taxon>
        <taxon>Pseudomonadati</taxon>
        <taxon>Pseudomonadota</taxon>
        <taxon>Alphaproteobacteria</taxon>
        <taxon>Sphingomonadales</taxon>
        <taxon>Sphingomonadaceae</taxon>
        <taxon>Sphingomonas</taxon>
    </lineage>
</organism>
<feature type="transmembrane region" description="Helical" evidence="5">
    <location>
        <begin position="148"/>
        <end position="173"/>
    </location>
</feature>
<evidence type="ECO:0000313" key="7">
    <source>
        <dbReference type="EMBL" id="MDO7843504.1"/>
    </source>
</evidence>
<evidence type="ECO:0000313" key="8">
    <source>
        <dbReference type="Proteomes" id="UP001176468"/>
    </source>
</evidence>
<dbReference type="EMBL" id="JAUQSZ010000010">
    <property type="protein sequence ID" value="MDO7843504.1"/>
    <property type="molecule type" value="Genomic_DNA"/>
</dbReference>
<dbReference type="Gene3D" id="1.20.1250.20">
    <property type="entry name" value="MFS general substrate transporter like domains"/>
    <property type="match status" value="2"/>
</dbReference>
<accession>A0ABT9A107</accession>
<protein>
    <submittedName>
        <fullName evidence="7">MFS transporter</fullName>
    </submittedName>
</protein>
<name>A0ABT9A107_9SPHN</name>
<evidence type="ECO:0000256" key="3">
    <source>
        <dbReference type="ARBA" id="ARBA00022989"/>
    </source>
</evidence>
<feature type="transmembrane region" description="Helical" evidence="5">
    <location>
        <begin position="64"/>
        <end position="83"/>
    </location>
</feature>
<dbReference type="PANTHER" id="PTHR11662:SF285">
    <property type="entry name" value="HEXURONATE TRANSPORTER"/>
    <property type="match status" value="1"/>
</dbReference>
<feature type="transmembrane region" description="Helical" evidence="5">
    <location>
        <begin position="21"/>
        <end position="38"/>
    </location>
</feature>
<feature type="domain" description="Major facilitator superfamily (MFS) profile" evidence="6">
    <location>
        <begin position="25"/>
        <end position="424"/>
    </location>
</feature>
<evidence type="ECO:0000256" key="5">
    <source>
        <dbReference type="SAM" id="Phobius"/>
    </source>
</evidence>
<proteinExistence type="predicted"/>
<feature type="transmembrane region" description="Helical" evidence="5">
    <location>
        <begin position="115"/>
        <end position="136"/>
    </location>
</feature>
<gene>
    <name evidence="7" type="ORF">Q5H94_14310</name>
</gene>
<dbReference type="InterPro" id="IPR050382">
    <property type="entry name" value="MFS_Na/Anion_cotransporter"/>
</dbReference>
<feature type="transmembrane region" description="Helical" evidence="5">
    <location>
        <begin position="179"/>
        <end position="198"/>
    </location>
</feature>
<keyword evidence="8" id="KW-1185">Reference proteome</keyword>
<feature type="transmembrane region" description="Helical" evidence="5">
    <location>
        <begin position="238"/>
        <end position="259"/>
    </location>
</feature>
<dbReference type="PANTHER" id="PTHR11662">
    <property type="entry name" value="SOLUTE CARRIER FAMILY 17"/>
    <property type="match status" value="1"/>
</dbReference>
<evidence type="ECO:0000256" key="1">
    <source>
        <dbReference type="ARBA" id="ARBA00004141"/>
    </source>
</evidence>
<dbReference type="SUPFAM" id="SSF103473">
    <property type="entry name" value="MFS general substrate transporter"/>
    <property type="match status" value="1"/>
</dbReference>
<reference evidence="7" key="1">
    <citation type="submission" date="2023-07" db="EMBL/GenBank/DDBJ databases">
        <authorList>
            <person name="Kim M.K."/>
        </authorList>
    </citation>
    <scope>NUCLEOTIDE SEQUENCE</scope>
    <source>
        <strain evidence="7">CA1-15</strain>
    </source>
</reference>
<evidence type="ECO:0000259" key="6">
    <source>
        <dbReference type="PROSITE" id="PS50850"/>
    </source>
</evidence>
<evidence type="ECO:0000256" key="4">
    <source>
        <dbReference type="ARBA" id="ARBA00023136"/>
    </source>
</evidence>
<feature type="transmembrane region" description="Helical" evidence="5">
    <location>
        <begin position="279"/>
        <end position="300"/>
    </location>
</feature>
<dbReference type="InterPro" id="IPR011701">
    <property type="entry name" value="MFS"/>
</dbReference>
<dbReference type="RefSeq" id="WP_304561962.1">
    <property type="nucleotide sequence ID" value="NZ_JAUQSZ010000010.1"/>
</dbReference>
<feature type="transmembrane region" description="Helical" evidence="5">
    <location>
        <begin position="336"/>
        <end position="357"/>
    </location>
</feature>
<dbReference type="InterPro" id="IPR020846">
    <property type="entry name" value="MFS_dom"/>
</dbReference>
<dbReference type="Pfam" id="PF07690">
    <property type="entry name" value="MFS_1"/>
    <property type="match status" value="1"/>
</dbReference>
<comment type="caution">
    <text evidence="7">The sequence shown here is derived from an EMBL/GenBank/DDBJ whole genome shotgun (WGS) entry which is preliminary data.</text>
</comment>
<evidence type="ECO:0000256" key="2">
    <source>
        <dbReference type="ARBA" id="ARBA00022692"/>
    </source>
</evidence>
<dbReference type="InterPro" id="IPR036259">
    <property type="entry name" value="MFS_trans_sf"/>
</dbReference>
<dbReference type="CDD" id="cd17319">
    <property type="entry name" value="MFS_ExuT_GudP_like"/>
    <property type="match status" value="1"/>
</dbReference>
<dbReference type="Proteomes" id="UP001176468">
    <property type="component" value="Unassembled WGS sequence"/>
</dbReference>
<comment type="subcellular location">
    <subcellularLocation>
        <location evidence="1">Membrane</location>
        <topology evidence="1">Multi-pass membrane protein</topology>
    </subcellularLocation>
</comment>
<feature type="transmembrane region" description="Helical" evidence="5">
    <location>
        <begin position="312"/>
        <end position="330"/>
    </location>
</feature>
<keyword evidence="2 5" id="KW-0812">Transmembrane</keyword>
<feature type="transmembrane region" description="Helical" evidence="5">
    <location>
        <begin position="90"/>
        <end position="109"/>
    </location>
</feature>
<keyword evidence="3 5" id="KW-1133">Transmembrane helix</keyword>
<feature type="transmembrane region" description="Helical" evidence="5">
    <location>
        <begin position="399"/>
        <end position="421"/>
    </location>
</feature>